<dbReference type="Proteomes" id="UP000789396">
    <property type="component" value="Unassembled WGS sequence"/>
</dbReference>
<sequence length="45" mass="5247">MFKTLNIEYKPPSQFTLAKRILDEKIAKVKKSINAELEDEINLIL</sequence>
<accession>A0A9N9NKH9</accession>
<dbReference type="EMBL" id="CAJVPZ010034316">
    <property type="protein sequence ID" value="CAG8746429.1"/>
    <property type="molecule type" value="Genomic_DNA"/>
</dbReference>
<evidence type="ECO:0000313" key="1">
    <source>
        <dbReference type="EMBL" id="CAG8746429.1"/>
    </source>
</evidence>
<feature type="non-terminal residue" evidence="1">
    <location>
        <position position="45"/>
    </location>
</feature>
<keyword evidence="2" id="KW-1185">Reference proteome</keyword>
<proteinExistence type="predicted"/>
<gene>
    <name evidence="1" type="ORF">RFULGI_LOCUS13267</name>
</gene>
<dbReference type="OrthoDB" id="2438787at2759"/>
<protein>
    <submittedName>
        <fullName evidence="1">5303_t:CDS:1</fullName>
    </submittedName>
</protein>
<organism evidence="1 2">
    <name type="scientific">Racocetra fulgida</name>
    <dbReference type="NCBI Taxonomy" id="60492"/>
    <lineage>
        <taxon>Eukaryota</taxon>
        <taxon>Fungi</taxon>
        <taxon>Fungi incertae sedis</taxon>
        <taxon>Mucoromycota</taxon>
        <taxon>Glomeromycotina</taxon>
        <taxon>Glomeromycetes</taxon>
        <taxon>Diversisporales</taxon>
        <taxon>Gigasporaceae</taxon>
        <taxon>Racocetra</taxon>
    </lineage>
</organism>
<comment type="caution">
    <text evidence="1">The sequence shown here is derived from an EMBL/GenBank/DDBJ whole genome shotgun (WGS) entry which is preliminary data.</text>
</comment>
<feature type="non-terminal residue" evidence="1">
    <location>
        <position position="1"/>
    </location>
</feature>
<reference evidence="1" key="1">
    <citation type="submission" date="2021-06" db="EMBL/GenBank/DDBJ databases">
        <authorList>
            <person name="Kallberg Y."/>
            <person name="Tangrot J."/>
            <person name="Rosling A."/>
        </authorList>
    </citation>
    <scope>NUCLEOTIDE SEQUENCE</scope>
    <source>
        <strain evidence="1">IN212</strain>
    </source>
</reference>
<evidence type="ECO:0000313" key="2">
    <source>
        <dbReference type="Proteomes" id="UP000789396"/>
    </source>
</evidence>
<dbReference type="AlphaFoldDB" id="A0A9N9NKH9"/>
<name>A0A9N9NKH9_9GLOM</name>